<comment type="caution">
    <text evidence="3">The sequence shown here is derived from an EMBL/GenBank/DDBJ whole genome shotgun (WGS) entry which is preliminary data.</text>
</comment>
<evidence type="ECO:0000256" key="1">
    <source>
        <dbReference type="SAM" id="SignalP"/>
    </source>
</evidence>
<proteinExistence type="predicted"/>
<feature type="domain" description="Surface-adhesin protein E-like" evidence="2">
    <location>
        <begin position="40"/>
        <end position="130"/>
    </location>
</feature>
<evidence type="ECO:0000313" key="3">
    <source>
        <dbReference type="EMBL" id="MEP0820579.1"/>
    </source>
</evidence>
<organism evidence="3 4">
    <name type="scientific">Trichocoleus desertorum GB2-A4</name>
    <dbReference type="NCBI Taxonomy" id="2933944"/>
    <lineage>
        <taxon>Bacteria</taxon>
        <taxon>Bacillati</taxon>
        <taxon>Cyanobacteriota</taxon>
        <taxon>Cyanophyceae</taxon>
        <taxon>Leptolyngbyales</taxon>
        <taxon>Trichocoleusaceae</taxon>
        <taxon>Trichocoleus</taxon>
    </lineage>
</organism>
<feature type="chain" id="PRO_5045767139" description="Surface-adhesin protein E-like domain-containing protein" evidence="1">
    <location>
        <begin position="20"/>
        <end position="139"/>
    </location>
</feature>
<protein>
    <recommendedName>
        <fullName evidence="2">Surface-adhesin protein E-like domain-containing protein</fullName>
    </recommendedName>
</protein>
<keyword evidence="4" id="KW-1185">Reference proteome</keyword>
<sequence length="139" mass="15666">MLRATLRPITLALVLSAIALGCTKIDYDTSQQRDWVEAYTWEGDTFPNYIDKSSVKPSEEGVQFDEMTKKREQDGIHSAVATYTLNCQTGAYTMLQITWLDAKGKAKQQEKRLSSFQVASFNAPTYQALCQQVGLKPEF</sequence>
<keyword evidence="1" id="KW-0732">Signal</keyword>
<accession>A0ABV0JG16</accession>
<feature type="signal peptide" evidence="1">
    <location>
        <begin position="1"/>
        <end position="19"/>
    </location>
</feature>
<dbReference type="Pfam" id="PF16747">
    <property type="entry name" value="Adhesin_E"/>
    <property type="match status" value="1"/>
</dbReference>
<evidence type="ECO:0000259" key="2">
    <source>
        <dbReference type="Pfam" id="PF16747"/>
    </source>
</evidence>
<dbReference type="RefSeq" id="WP_190443541.1">
    <property type="nucleotide sequence ID" value="NZ_JAMPKM010000035.1"/>
</dbReference>
<dbReference type="Proteomes" id="UP001464891">
    <property type="component" value="Unassembled WGS sequence"/>
</dbReference>
<dbReference type="EMBL" id="JAMPKM010000035">
    <property type="protein sequence ID" value="MEP0820579.1"/>
    <property type="molecule type" value="Genomic_DNA"/>
</dbReference>
<reference evidence="3 4" key="1">
    <citation type="submission" date="2022-04" db="EMBL/GenBank/DDBJ databases">
        <title>Positive selection, recombination, and allopatry shape intraspecific diversity of widespread and dominant cyanobacteria.</title>
        <authorList>
            <person name="Wei J."/>
            <person name="Shu W."/>
            <person name="Hu C."/>
        </authorList>
    </citation>
    <scope>NUCLEOTIDE SEQUENCE [LARGE SCALE GENOMIC DNA]</scope>
    <source>
        <strain evidence="3 4">GB2-A4</strain>
    </source>
</reference>
<dbReference type="PROSITE" id="PS51257">
    <property type="entry name" value="PROKAR_LIPOPROTEIN"/>
    <property type="match status" value="1"/>
</dbReference>
<gene>
    <name evidence="3" type="ORF">NC998_26165</name>
</gene>
<name>A0ABV0JG16_9CYAN</name>
<dbReference type="InterPro" id="IPR031939">
    <property type="entry name" value="Adhesin_E-like"/>
</dbReference>
<evidence type="ECO:0000313" key="4">
    <source>
        <dbReference type="Proteomes" id="UP001464891"/>
    </source>
</evidence>